<protein>
    <submittedName>
        <fullName evidence="3">Uncharacterized protein</fullName>
    </submittedName>
</protein>
<reference evidence="4" key="1">
    <citation type="journal article" date="2019" name="Int. J. Syst. Evol. Microbiol.">
        <title>The Global Catalogue of Microorganisms (GCM) 10K type strain sequencing project: providing services to taxonomists for standard genome sequencing and annotation.</title>
        <authorList>
            <consortium name="The Broad Institute Genomics Platform"/>
            <consortium name="The Broad Institute Genome Sequencing Center for Infectious Disease"/>
            <person name="Wu L."/>
            <person name="Ma J."/>
        </authorList>
    </citation>
    <scope>NUCLEOTIDE SEQUENCE [LARGE SCALE GENOMIC DNA]</scope>
    <source>
        <strain evidence="4">JCM 18326</strain>
    </source>
</reference>
<keyword evidence="1" id="KW-1133">Transmembrane helix</keyword>
<evidence type="ECO:0000256" key="1">
    <source>
        <dbReference type="SAM" id="Phobius"/>
    </source>
</evidence>
<evidence type="ECO:0000256" key="2">
    <source>
        <dbReference type="SAM" id="SignalP"/>
    </source>
</evidence>
<keyword evidence="1" id="KW-0812">Transmembrane</keyword>
<feature type="signal peptide" evidence="2">
    <location>
        <begin position="1"/>
        <end position="24"/>
    </location>
</feature>
<keyword evidence="4" id="KW-1185">Reference proteome</keyword>
<dbReference type="EMBL" id="BAABJX010000036">
    <property type="protein sequence ID" value="GAA4837975.1"/>
    <property type="molecule type" value="Genomic_DNA"/>
</dbReference>
<name>A0ABP9DCJ8_9BACT</name>
<proteinExistence type="predicted"/>
<feature type="chain" id="PRO_5047245263" evidence="2">
    <location>
        <begin position="25"/>
        <end position="91"/>
    </location>
</feature>
<dbReference type="Proteomes" id="UP001500298">
    <property type="component" value="Unassembled WGS sequence"/>
</dbReference>
<sequence length="91" mass="10015">MKYKALQFLLFLCLTLGSVQQAAAQCAMCRATVENNISSGGSSVGAGLNSGILYLMSIPYILIAVVAFMWYRSSRKNMLYREKINQALGRV</sequence>
<keyword evidence="2" id="KW-0732">Signal</keyword>
<gene>
    <name evidence="3" type="ORF">GCM10023331_23900</name>
</gene>
<keyword evidence="1" id="KW-0472">Membrane</keyword>
<evidence type="ECO:0000313" key="3">
    <source>
        <dbReference type="EMBL" id="GAA4837975.1"/>
    </source>
</evidence>
<feature type="transmembrane region" description="Helical" evidence="1">
    <location>
        <begin position="48"/>
        <end position="71"/>
    </location>
</feature>
<dbReference type="RefSeq" id="WP_345372105.1">
    <property type="nucleotide sequence ID" value="NZ_BAABJX010000036.1"/>
</dbReference>
<accession>A0ABP9DCJ8</accession>
<comment type="caution">
    <text evidence="3">The sequence shown here is derived from an EMBL/GenBank/DDBJ whole genome shotgun (WGS) entry which is preliminary data.</text>
</comment>
<evidence type="ECO:0000313" key="4">
    <source>
        <dbReference type="Proteomes" id="UP001500298"/>
    </source>
</evidence>
<organism evidence="3 4">
    <name type="scientific">Algivirga pacifica</name>
    <dbReference type="NCBI Taxonomy" id="1162670"/>
    <lineage>
        <taxon>Bacteria</taxon>
        <taxon>Pseudomonadati</taxon>
        <taxon>Bacteroidota</taxon>
        <taxon>Cytophagia</taxon>
        <taxon>Cytophagales</taxon>
        <taxon>Flammeovirgaceae</taxon>
        <taxon>Algivirga</taxon>
    </lineage>
</organism>